<sequence length="397" mass="44122">MDLDILFKNSSSKMKESISARDLVVSDDAEFIESVNDLYAIEGYAKPIEVADIDNDSAWNHSDIQLNHVILDLRGASNVVDQTSEIATRLDVSISLLVVCDVDSIKLRNQVHSLGANYVLWDVELDALLAAIKSSEDQESSVKRTRVAKRILVLGTKGGVGVSSVSSLLCHSLAGLANLKTLLVDHDSGAMNSDIYLGIKGLKAKQNSIDLNQIDIDDAIAKTYLHSVMDKLDYLVLEKNIACLSDHATTLFNLSNQLIDQYNFIIDSVPLSCYEEIHDQELSEKYHRIFVVCDPSVSSLRSYNLLKKKLGKTEHELVFNLNRPAKDFMVTLPSAKERIRVKTSIDFSYEPALEKVLIQQGIGHFMQSKSSASIANMVSTLTGKKIKTKPRFSLFRK</sequence>
<evidence type="ECO:0000259" key="1">
    <source>
        <dbReference type="Pfam" id="PF01656"/>
    </source>
</evidence>
<protein>
    <submittedName>
        <fullName evidence="2">Type II secretion protein</fullName>
    </submittedName>
</protein>
<dbReference type="Gene3D" id="3.40.50.2300">
    <property type="match status" value="1"/>
</dbReference>
<dbReference type="SUPFAM" id="SSF52540">
    <property type="entry name" value="P-loop containing nucleoside triphosphate hydrolases"/>
    <property type="match status" value="1"/>
</dbReference>
<accession>A0A177Y4B4</accession>
<feature type="domain" description="CobQ/CobB/MinD/ParA nucleotide binding" evidence="1">
    <location>
        <begin position="151"/>
        <end position="250"/>
    </location>
</feature>
<organism evidence="2 3">
    <name type="scientific">Vibrio bivalvicida</name>
    <dbReference type="NCBI Taxonomy" id="1276888"/>
    <lineage>
        <taxon>Bacteria</taxon>
        <taxon>Pseudomonadati</taxon>
        <taxon>Pseudomonadota</taxon>
        <taxon>Gammaproteobacteria</taxon>
        <taxon>Vibrionales</taxon>
        <taxon>Vibrionaceae</taxon>
        <taxon>Vibrio</taxon>
        <taxon>Vibrio oreintalis group</taxon>
    </lineage>
</organism>
<dbReference type="InterPro" id="IPR002586">
    <property type="entry name" value="CobQ/CobB/MinD/ParA_Nub-bd_dom"/>
</dbReference>
<dbReference type="Gene3D" id="3.40.50.300">
    <property type="entry name" value="P-loop containing nucleotide triphosphate hydrolases"/>
    <property type="match status" value="1"/>
</dbReference>
<gene>
    <name evidence="2" type="ORF">APB76_03060</name>
</gene>
<reference evidence="2 3" key="1">
    <citation type="journal article" date="2016" name="Syst. Appl. Microbiol.">
        <title>Vibrio bivalvicida sp. nov., a novel larval pathogen for bivalve molluscs reared in a hatchery.</title>
        <authorList>
            <person name="Dubert J."/>
            <person name="Romalde J.L."/>
            <person name="Prado S."/>
            <person name="Barja J.L."/>
        </authorList>
    </citation>
    <scope>NUCLEOTIDE SEQUENCE [LARGE SCALE GENOMIC DNA]</scope>
    <source>
        <strain evidence="2 3">605</strain>
    </source>
</reference>
<dbReference type="Proteomes" id="UP000078406">
    <property type="component" value="Unassembled WGS sequence"/>
</dbReference>
<dbReference type="RefSeq" id="WP_054962980.1">
    <property type="nucleotide sequence ID" value="NZ_LLEI02000016.1"/>
</dbReference>
<evidence type="ECO:0000313" key="2">
    <source>
        <dbReference type="EMBL" id="OAJ95689.1"/>
    </source>
</evidence>
<dbReference type="AlphaFoldDB" id="A0A177Y4B4"/>
<proteinExistence type="predicted"/>
<dbReference type="InterPro" id="IPR027417">
    <property type="entry name" value="P-loop_NTPase"/>
</dbReference>
<comment type="caution">
    <text evidence="2">The sequence shown here is derived from an EMBL/GenBank/DDBJ whole genome shotgun (WGS) entry which is preliminary data.</text>
</comment>
<evidence type="ECO:0000313" key="3">
    <source>
        <dbReference type="Proteomes" id="UP000078406"/>
    </source>
</evidence>
<dbReference type="EMBL" id="LLEI02000016">
    <property type="protein sequence ID" value="OAJ95689.1"/>
    <property type="molecule type" value="Genomic_DNA"/>
</dbReference>
<dbReference type="Pfam" id="PF01656">
    <property type="entry name" value="CbiA"/>
    <property type="match status" value="1"/>
</dbReference>
<name>A0A177Y4B4_9VIBR</name>